<dbReference type="InterPro" id="IPR017853">
    <property type="entry name" value="GH"/>
</dbReference>
<dbReference type="InterPro" id="IPR051816">
    <property type="entry name" value="Glycosyl_Hydrolase_31"/>
</dbReference>
<evidence type="ECO:0000313" key="6">
    <source>
        <dbReference type="Proteomes" id="UP000324907"/>
    </source>
</evidence>
<keyword evidence="2" id="KW-0106">Calcium</keyword>
<comment type="caution">
    <text evidence="5">The sequence shown here is derived from an EMBL/GenBank/DDBJ whole genome shotgun (WGS) entry which is preliminary data.</text>
</comment>
<evidence type="ECO:0000256" key="1">
    <source>
        <dbReference type="ARBA" id="ARBA00007806"/>
    </source>
</evidence>
<evidence type="ECO:0000313" key="5">
    <source>
        <dbReference type="EMBL" id="KAA0161069.1"/>
    </source>
</evidence>
<dbReference type="SUPFAM" id="SSF81324">
    <property type="entry name" value="Voltage-gated potassium channels"/>
    <property type="match status" value="1"/>
</dbReference>
<dbReference type="PANTHER" id="PTHR43863:SF2">
    <property type="entry name" value="MALTASE-GLUCOAMYLASE"/>
    <property type="match status" value="1"/>
</dbReference>
<evidence type="ECO:0000259" key="4">
    <source>
        <dbReference type="PROSITE" id="PS50222"/>
    </source>
</evidence>
<dbReference type="SMART" id="SM00054">
    <property type="entry name" value="EFh"/>
    <property type="match status" value="2"/>
</dbReference>
<organism evidence="5 6">
    <name type="scientific">Cafeteria roenbergensis</name>
    <name type="common">Marine flagellate</name>
    <dbReference type="NCBI Taxonomy" id="33653"/>
    <lineage>
        <taxon>Eukaryota</taxon>
        <taxon>Sar</taxon>
        <taxon>Stramenopiles</taxon>
        <taxon>Bigyra</taxon>
        <taxon>Opalozoa</taxon>
        <taxon>Bicosoecida</taxon>
        <taxon>Cafeteriaceae</taxon>
        <taxon>Cafeteria</taxon>
    </lineage>
</organism>
<feature type="domain" description="EF-hand" evidence="4">
    <location>
        <begin position="91"/>
        <end position="126"/>
    </location>
</feature>
<dbReference type="InterPro" id="IPR013780">
    <property type="entry name" value="Glyco_hydro_b"/>
</dbReference>
<dbReference type="InterPro" id="IPR011992">
    <property type="entry name" value="EF-hand-dom_pair"/>
</dbReference>
<feature type="region of interest" description="Disordered" evidence="3">
    <location>
        <begin position="124"/>
        <end position="231"/>
    </location>
</feature>
<dbReference type="EMBL" id="VLTL01000101">
    <property type="protein sequence ID" value="KAA0161069.1"/>
    <property type="molecule type" value="Genomic_DNA"/>
</dbReference>
<feature type="domain" description="EF-hand" evidence="4">
    <location>
        <begin position="49"/>
        <end position="84"/>
    </location>
</feature>
<dbReference type="GO" id="GO:0005975">
    <property type="term" value="P:carbohydrate metabolic process"/>
    <property type="evidence" value="ECO:0007669"/>
    <property type="project" value="InterPro"/>
</dbReference>
<evidence type="ECO:0000256" key="2">
    <source>
        <dbReference type="ARBA" id="ARBA00022837"/>
    </source>
</evidence>
<dbReference type="Pfam" id="PF21365">
    <property type="entry name" value="Glyco_hydro_31_3rd"/>
    <property type="match status" value="1"/>
</dbReference>
<reference evidence="5 6" key="1">
    <citation type="submission" date="2019-07" db="EMBL/GenBank/DDBJ databases">
        <title>Genomes of Cafeteria roenbergensis.</title>
        <authorList>
            <person name="Fischer M.G."/>
            <person name="Hackl T."/>
            <person name="Roman M."/>
        </authorList>
    </citation>
    <scope>NUCLEOTIDE SEQUENCE [LARGE SCALE GENOMIC DNA]</scope>
    <source>
        <strain evidence="5 6">RCC970-E3</strain>
    </source>
</reference>
<dbReference type="PROSITE" id="PS50222">
    <property type="entry name" value="EF_HAND_2"/>
    <property type="match status" value="2"/>
</dbReference>
<dbReference type="Gene3D" id="1.10.287.70">
    <property type="match status" value="1"/>
</dbReference>
<dbReference type="InterPro" id="IPR002048">
    <property type="entry name" value="EF_hand_dom"/>
</dbReference>
<comment type="similarity">
    <text evidence="1">Belongs to the glycosyl hydrolase 31 family.</text>
</comment>
<dbReference type="InterPro" id="IPR000322">
    <property type="entry name" value="Glyco_hydro_31_TIM"/>
</dbReference>
<sequence length="1329" mass="142732">MTTVGFGDEVPVTAGGEVVAVVTMISGIIISPCPSPSSGTNFSRVLREIQQERMLNELNRIDRDGDGLVDEEELALMIQHMAAVAGDLPKELIPDAKTLLRKYDVDGTGALTKDEVNRLRADMHGILGSPDTPAGDPDGSHEPGAEASEGQQPRWIGDEDDGVERGGGASPGEPAASSPPQSAAGDQDAPGAFEGGWGPPAAAGSLKEAVPPQDGLRRRQGAGGAEAGSALTSMGPAALAVVARLEEIEDRVDDKLVSIIDLLRKIERGRSPLEQGATLSFDPAATFWGRFGNKLQFELLPYDPTAPNASIVTADGGKARFTILTDRLVRMQYINGSMPDPSVLDAATLAFVNRNLPQVDFTATPKGNGVVISTPSVLITYTGGPFTAASLSVTSRDPSSAFTSWDGGMRSADDPGNLLGTFRTLDGTGNVTLNCTQNGKEHCVWGVLSRSGWALVEDQDNAVLDEHDWPFDTFGQLYPRPEISDWYLFAYGHDYRGALAAFGKVSGAMAMPPRAALGTWFTRWFDYSNIDVRDLIDAYRSRDVPLDILVLDMNWHKKNDWTGYSFDTNLYPVPADLGDLVRNAEGLMTLVNLHDADGVGSWENEFQALCNTLGVDCSGLQSLPADFVNRTAMNALEDVVWQPVQQQYADYAWIDWQQGEHGGKMPGGKANPTIQLNKVRNTDPKRRAAGSGASIKRGMQLGRFGGYGNQRYPVGFSGDVAGVVWPNLAYQPYFTMTSSNAGGFGYWSHDIMGPGLDHELFTRWLAWGSLSPVMRSHERGQSAGGCKDPFPDFDNGDFKCSLVMPWHAPNYFFEANRKALQRRAEMVPYLYTAAREAFDSQVPLMRPLYYDWPESQEAYAVDSAGTMTNYMLGPILLVSPITEPTGDDKLVSKSTWVPPGTWVETETGQTIQGPKLFSRAYSMSQTPIFAVAGSIMPFRPLRSGDMIGTAKRVYTALGFVLHSGALSGSGTAYEDDGETTAYLKGDYNTLLVTQNTTADRLNTQIELELVHQVGGDWDATPFSRWGGFGSWSWIGSDAALLVELPPLSAADVASGVTIDITYTAQGAAASQELETVGLRGVMANAQLAKAALDLTRQTPGAHTPDPAYLSQLTALADGLSYWAGNDPARWAAEISNASTLLKAAIAETKAMTPPPPGSLVQMHDTSRKDSLLCGTEACLMSNEQYAQVRIEGYQPSASASGTIKLNDYWDADANDNFASTASSPPAGYSPATFANGLVYQSQEEGSVPLFCYYSSADQDHAAVATPEGIARVQKADYKLCDQFPGGVMGYVLTKPSAGWGHGAPRETALGAVDVNRLAYALGLLTSISS</sequence>
<name>A0A5A8D7Z7_CAFRO</name>
<protein>
    <recommendedName>
        <fullName evidence="4">EF-hand domain-containing protein</fullName>
    </recommendedName>
</protein>
<dbReference type="Gene3D" id="1.10.238.10">
    <property type="entry name" value="EF-hand"/>
    <property type="match status" value="1"/>
</dbReference>
<dbReference type="PANTHER" id="PTHR43863">
    <property type="entry name" value="HYDROLASE, PUTATIVE (AFU_ORTHOLOGUE AFUA_1G03140)-RELATED"/>
    <property type="match status" value="1"/>
</dbReference>
<dbReference type="PROSITE" id="PS00018">
    <property type="entry name" value="EF_HAND_1"/>
    <property type="match status" value="2"/>
</dbReference>
<dbReference type="Gene3D" id="3.20.20.80">
    <property type="entry name" value="Glycosidases"/>
    <property type="match status" value="1"/>
</dbReference>
<dbReference type="SUPFAM" id="SSF51011">
    <property type="entry name" value="Glycosyl hydrolase domain"/>
    <property type="match status" value="1"/>
</dbReference>
<dbReference type="GO" id="GO:0005509">
    <property type="term" value="F:calcium ion binding"/>
    <property type="evidence" value="ECO:0007669"/>
    <property type="project" value="InterPro"/>
</dbReference>
<evidence type="ECO:0000256" key="3">
    <source>
        <dbReference type="SAM" id="MobiDB-lite"/>
    </source>
</evidence>
<dbReference type="GO" id="GO:0004553">
    <property type="term" value="F:hydrolase activity, hydrolyzing O-glycosyl compounds"/>
    <property type="evidence" value="ECO:0007669"/>
    <property type="project" value="InterPro"/>
</dbReference>
<dbReference type="InterPro" id="IPR048395">
    <property type="entry name" value="Glyco_hydro_31_C"/>
</dbReference>
<dbReference type="InterPro" id="IPR018247">
    <property type="entry name" value="EF_Hand_1_Ca_BS"/>
</dbReference>
<dbReference type="Proteomes" id="UP000324907">
    <property type="component" value="Unassembled WGS sequence"/>
</dbReference>
<gene>
    <name evidence="5" type="ORF">FNF28_05216</name>
</gene>
<dbReference type="Gene3D" id="2.60.40.1180">
    <property type="entry name" value="Golgi alpha-mannosidase II"/>
    <property type="match status" value="1"/>
</dbReference>
<dbReference type="Pfam" id="PF01055">
    <property type="entry name" value="Glyco_hydro_31_2nd"/>
    <property type="match status" value="1"/>
</dbReference>
<accession>A0A5A8D7Z7</accession>
<dbReference type="InterPro" id="IPR033403">
    <property type="entry name" value="DUF5110"/>
</dbReference>
<dbReference type="Pfam" id="PF17137">
    <property type="entry name" value="DUF5110"/>
    <property type="match status" value="1"/>
</dbReference>
<dbReference type="SUPFAM" id="SSF51445">
    <property type="entry name" value="(Trans)glycosidases"/>
    <property type="match status" value="1"/>
</dbReference>
<feature type="compositionally biased region" description="Low complexity" evidence="3">
    <location>
        <begin position="171"/>
        <end position="185"/>
    </location>
</feature>
<dbReference type="SUPFAM" id="SSF47473">
    <property type="entry name" value="EF-hand"/>
    <property type="match status" value="1"/>
</dbReference>
<proteinExistence type="inferred from homology"/>